<dbReference type="HOGENOM" id="CLU_086350_0_0_6"/>
<keyword evidence="2" id="KW-1185">Reference proteome</keyword>
<dbReference type="AlphaFoldDB" id="A0A089YK43"/>
<reference evidence="1 2" key="1">
    <citation type="journal article" date="2015" name="J. Biotechnol.">
        <title>Complete genome sequence of Pseudomonas rhizosphaerae IH5T (=DSM 16299T), a phosphate-solubilizing rhizobacterium for bacterial biofertilizer.</title>
        <authorList>
            <person name="Kwak Y."/>
            <person name="Jung B.K."/>
            <person name="Shin J.H."/>
        </authorList>
    </citation>
    <scope>NUCLEOTIDE SEQUENCE [LARGE SCALE GENOMIC DNA]</scope>
    <source>
        <strain evidence="1">DSM 16299</strain>
    </source>
</reference>
<dbReference type="RefSeq" id="WP_043185046.1">
    <property type="nucleotide sequence ID" value="NZ_CP009533.1"/>
</dbReference>
<proteinExistence type="predicted"/>
<dbReference type="Proteomes" id="UP000029499">
    <property type="component" value="Chromosome"/>
</dbReference>
<evidence type="ECO:0000313" key="2">
    <source>
        <dbReference type="Proteomes" id="UP000029499"/>
    </source>
</evidence>
<dbReference type="STRING" id="216142.LT40_00295"/>
<name>A0A089YK43_9PSED</name>
<protein>
    <submittedName>
        <fullName evidence="1">Uncharacterized protein</fullName>
    </submittedName>
</protein>
<dbReference type="EMBL" id="CP009533">
    <property type="protein sequence ID" value="AIS15924.1"/>
    <property type="molecule type" value="Genomic_DNA"/>
</dbReference>
<organism evidence="1 2">
    <name type="scientific">Pseudomonas rhizosphaerae</name>
    <dbReference type="NCBI Taxonomy" id="216142"/>
    <lineage>
        <taxon>Bacteria</taxon>
        <taxon>Pseudomonadati</taxon>
        <taxon>Pseudomonadota</taxon>
        <taxon>Gammaproteobacteria</taxon>
        <taxon>Pseudomonadales</taxon>
        <taxon>Pseudomonadaceae</taxon>
        <taxon>Pseudomonas</taxon>
    </lineage>
</organism>
<dbReference type="OrthoDB" id="9154076at2"/>
<accession>A0A089YK43</accession>
<dbReference type="KEGG" id="prh:LT40_00295"/>
<dbReference type="eggNOG" id="COG3596">
    <property type="taxonomic scope" value="Bacteria"/>
</dbReference>
<sequence>MDVALCTINNTVYDIAGFEALSPKCIGVMRRNLLCPRCMGPGFYRKAARSGQASCFGARPHAEFCDMGGPQSATNRGDTLDQDDVVNRGERIEVDFAFGAPLHHHAVEEGAGAAYGVGRQSGGQAAQRTQTRHRRLSTLLKNLILSEDFRRSEQLISVESGLFKVRDFFVPFAQAEVDELERMRGYWGLISDAAQSGDQPPSLWLNTGGRQDLSVVVDSSLVDDFTQRFPIHELEDLAGAYVLVFGCVRVSKNAKKYIAVHDISRITLNKTP</sequence>
<evidence type="ECO:0000313" key="1">
    <source>
        <dbReference type="EMBL" id="AIS15924.1"/>
    </source>
</evidence>
<gene>
    <name evidence="1" type="ORF">LT40_00295</name>
</gene>